<accession>A0ABS4FRD8</accession>
<evidence type="ECO:0000256" key="3">
    <source>
        <dbReference type="ARBA" id="ARBA00022692"/>
    </source>
</evidence>
<gene>
    <name evidence="7" type="ORF">J2Z32_001769</name>
</gene>
<feature type="transmembrane region" description="Helical" evidence="6">
    <location>
        <begin position="5"/>
        <end position="28"/>
    </location>
</feature>
<dbReference type="PANTHER" id="PTHR43701:SF2">
    <property type="entry name" value="MEMBRANE TRANSPORTER PROTEIN YJNA-RELATED"/>
    <property type="match status" value="1"/>
</dbReference>
<keyword evidence="4 6" id="KW-1133">Transmembrane helix</keyword>
<comment type="subcellular location">
    <subcellularLocation>
        <location evidence="6">Cell membrane</location>
        <topology evidence="6">Multi-pass membrane protein</topology>
    </subcellularLocation>
    <subcellularLocation>
        <location evidence="1">Membrane</location>
        <topology evidence="1">Multi-pass membrane protein</topology>
    </subcellularLocation>
</comment>
<evidence type="ECO:0000256" key="5">
    <source>
        <dbReference type="ARBA" id="ARBA00023136"/>
    </source>
</evidence>
<name>A0ABS4FRD8_9BACL</name>
<dbReference type="PANTHER" id="PTHR43701">
    <property type="entry name" value="MEMBRANE TRANSPORTER PROTEIN MJ0441-RELATED"/>
    <property type="match status" value="1"/>
</dbReference>
<reference evidence="7 8" key="1">
    <citation type="submission" date="2021-03" db="EMBL/GenBank/DDBJ databases">
        <title>Genomic Encyclopedia of Type Strains, Phase IV (KMG-IV): sequencing the most valuable type-strain genomes for metagenomic binning, comparative biology and taxonomic classification.</title>
        <authorList>
            <person name="Goeker M."/>
        </authorList>
    </citation>
    <scope>NUCLEOTIDE SEQUENCE [LARGE SCALE GENOMIC DNA]</scope>
    <source>
        <strain evidence="7 8">DSM 14349</strain>
    </source>
</reference>
<organism evidence="7 8">
    <name type="scientific">Paenibacillus turicensis</name>
    <dbReference type="NCBI Taxonomy" id="160487"/>
    <lineage>
        <taxon>Bacteria</taxon>
        <taxon>Bacillati</taxon>
        <taxon>Bacillota</taxon>
        <taxon>Bacilli</taxon>
        <taxon>Bacillales</taxon>
        <taxon>Paenibacillaceae</taxon>
        <taxon>Paenibacillus</taxon>
    </lineage>
</organism>
<evidence type="ECO:0000256" key="2">
    <source>
        <dbReference type="ARBA" id="ARBA00009142"/>
    </source>
</evidence>
<feature type="transmembrane region" description="Helical" evidence="6">
    <location>
        <begin position="105"/>
        <end position="124"/>
    </location>
</feature>
<evidence type="ECO:0000256" key="6">
    <source>
        <dbReference type="RuleBase" id="RU363041"/>
    </source>
</evidence>
<dbReference type="RefSeq" id="WP_210088784.1">
    <property type="nucleotide sequence ID" value="NZ_JAGGKG010000007.1"/>
</dbReference>
<evidence type="ECO:0000256" key="4">
    <source>
        <dbReference type="ARBA" id="ARBA00022989"/>
    </source>
</evidence>
<feature type="transmembrane region" description="Helical" evidence="6">
    <location>
        <begin position="74"/>
        <end position="99"/>
    </location>
</feature>
<dbReference type="InterPro" id="IPR051598">
    <property type="entry name" value="TSUP/Inactive_protease-like"/>
</dbReference>
<keyword evidence="5 6" id="KW-0472">Membrane</keyword>
<feature type="transmembrane region" description="Helical" evidence="6">
    <location>
        <begin position="176"/>
        <end position="197"/>
    </location>
</feature>
<feature type="transmembrane region" description="Helical" evidence="6">
    <location>
        <begin position="34"/>
        <end position="53"/>
    </location>
</feature>
<keyword evidence="8" id="KW-1185">Reference proteome</keyword>
<evidence type="ECO:0000313" key="8">
    <source>
        <dbReference type="Proteomes" id="UP001519272"/>
    </source>
</evidence>
<feature type="transmembrane region" description="Helical" evidence="6">
    <location>
        <begin position="136"/>
        <end position="156"/>
    </location>
</feature>
<protein>
    <recommendedName>
        <fullName evidence="6">Probable membrane transporter protein</fullName>
    </recommendedName>
</protein>
<comment type="caution">
    <text evidence="7">The sequence shown here is derived from an EMBL/GenBank/DDBJ whole genome shotgun (WGS) entry which is preliminary data.</text>
</comment>
<sequence length="259" mass="28326">MIGILYFIVIVLANTVGAISGMGGGVIIKPVFDFIGAHSVAAISFYSTVAVFTMSIVSTSRQIKSGTKLNWTKIIWISIGALAGGVLGNIVFEFLLWGFNNASTVQLIQIIITILTLLFAFLYSKYEWNSYHLNTIIWYVLCGLILGFLASLLGIGGGPINVSLMMLMFAMPIKEATVYSICTIFFSQLSKLVTIWLSTGFHRYDLTVLLYIIPAAIVGGLLGAKSSIILPDQKVAFVFQCVVIVVLMINIYNGWALLW</sequence>
<feature type="transmembrane region" description="Helical" evidence="6">
    <location>
        <begin position="236"/>
        <end position="258"/>
    </location>
</feature>
<comment type="similarity">
    <text evidence="2 6">Belongs to the 4-toluene sulfonate uptake permease (TSUP) (TC 2.A.102) family.</text>
</comment>
<proteinExistence type="inferred from homology"/>
<dbReference type="Proteomes" id="UP001519272">
    <property type="component" value="Unassembled WGS sequence"/>
</dbReference>
<dbReference type="InterPro" id="IPR002781">
    <property type="entry name" value="TM_pro_TauE-like"/>
</dbReference>
<dbReference type="EMBL" id="JAGGKG010000007">
    <property type="protein sequence ID" value="MBP1905141.1"/>
    <property type="molecule type" value="Genomic_DNA"/>
</dbReference>
<evidence type="ECO:0000313" key="7">
    <source>
        <dbReference type="EMBL" id="MBP1905141.1"/>
    </source>
</evidence>
<dbReference type="Pfam" id="PF01925">
    <property type="entry name" value="TauE"/>
    <property type="match status" value="1"/>
</dbReference>
<keyword evidence="6" id="KW-1003">Cell membrane</keyword>
<evidence type="ECO:0000256" key="1">
    <source>
        <dbReference type="ARBA" id="ARBA00004141"/>
    </source>
</evidence>
<feature type="transmembrane region" description="Helical" evidence="6">
    <location>
        <begin position="209"/>
        <end position="230"/>
    </location>
</feature>
<keyword evidence="3 6" id="KW-0812">Transmembrane</keyword>